<evidence type="ECO:0000256" key="1">
    <source>
        <dbReference type="ARBA" id="ARBA00004236"/>
    </source>
</evidence>
<dbReference type="EMBL" id="PKLK01000014">
    <property type="protein sequence ID" value="RZE40881.1"/>
    <property type="molecule type" value="Genomic_DNA"/>
</dbReference>
<evidence type="ECO:0000313" key="11">
    <source>
        <dbReference type="EMBL" id="GHI46734.1"/>
    </source>
</evidence>
<evidence type="ECO:0000313" key="12">
    <source>
        <dbReference type="EMBL" id="RZE23866.1"/>
    </source>
</evidence>
<evidence type="ECO:0000256" key="2">
    <source>
        <dbReference type="ARBA" id="ARBA00022475"/>
    </source>
</evidence>
<evidence type="ECO:0000313" key="16">
    <source>
        <dbReference type="Proteomes" id="UP001051844"/>
    </source>
</evidence>
<dbReference type="EMBL" id="BNDZ01000005">
    <property type="protein sequence ID" value="GHI46734.1"/>
    <property type="molecule type" value="Genomic_DNA"/>
</dbReference>
<evidence type="ECO:0000256" key="7">
    <source>
        <dbReference type="ARBA" id="ARBA00037904"/>
    </source>
</evidence>
<comment type="subcellular location">
    <subcellularLocation>
        <location evidence="1">Cell membrane</location>
    </subcellularLocation>
</comment>
<dbReference type="AlphaFoldDB" id="A0A126Y2Y0"/>
<dbReference type="GO" id="GO:0016757">
    <property type="term" value="F:glycosyltransferase activity"/>
    <property type="evidence" value="ECO:0007669"/>
    <property type="project" value="UniProtKB-KW"/>
</dbReference>
<protein>
    <recommendedName>
        <fullName evidence="9">4,4'-diaponeurosporenoate glycosyltransferase</fullName>
    </recommendedName>
</protein>
<sequence>MSGAVSSLVIAVPAHDEAASLPAALRSIRRALAFDGLPGVRETHLVVAADACADATAAVAARHGARVVEVAHGKAGAARAAAVEHALRLCRAPAEETWIVTTDADCVVRPSWLARQLEAAGQGWDCVLGTIRIAPLPPVPAALRVRHDAHYFADRAGPGWVHPHVHGANLGVRADAYRAAGGFPPVACGEDRALVEALPGTARVLRTDACPVLTSGRTTPRAPGGFGVFLRDLAGHDGRMRGVGPGTGHV</sequence>
<gene>
    <name evidence="11" type="primary">gtrB</name>
    <name evidence="13" type="ORF">C0Q91_13880</name>
    <name evidence="12" type="ORF">C0Q92_13875</name>
    <name evidence="11" type="ORF">ScoT_29080</name>
</gene>
<dbReference type="Pfam" id="PF00535">
    <property type="entry name" value="Glycos_transf_2"/>
    <property type="match status" value="1"/>
</dbReference>
<reference evidence="11" key="2">
    <citation type="submission" date="2022-09" db="EMBL/GenBank/DDBJ databases">
        <title>Whole genome shotgun sequence of Streptomyces albidoflavus NBRC 12854.</title>
        <authorList>
            <person name="Komaki H."/>
            <person name="Tamura T."/>
        </authorList>
    </citation>
    <scope>NUCLEOTIDE SEQUENCE</scope>
    <source>
        <strain evidence="11">NBRC 12854</strain>
    </source>
</reference>
<dbReference type="Proteomes" id="UP001051844">
    <property type="component" value="Unassembled WGS sequence"/>
</dbReference>
<keyword evidence="5" id="KW-0472">Membrane</keyword>
<keyword evidence="2" id="KW-1003">Cell membrane</keyword>
<reference evidence="14 15" key="1">
    <citation type="submission" date="2017-12" db="EMBL/GenBank/DDBJ databases">
        <title>Population genomics insights into the ecological differentiation and adaptive evolution in streptomycetes.</title>
        <authorList>
            <person name="Li Y."/>
            <person name="Huang Y."/>
        </authorList>
    </citation>
    <scope>NUCLEOTIDE SEQUENCE [LARGE SCALE GENOMIC DNA]</scope>
    <source>
        <strain evidence="13 14">FXJ.2339</strain>
        <strain evidence="12 15">NBRC 100770</strain>
    </source>
</reference>
<dbReference type="Proteomes" id="UP000292693">
    <property type="component" value="Unassembled WGS sequence"/>
</dbReference>
<dbReference type="GO" id="GO:0005886">
    <property type="term" value="C:plasma membrane"/>
    <property type="evidence" value="ECO:0007669"/>
    <property type="project" value="UniProtKB-SubCell"/>
</dbReference>
<keyword evidence="4 11" id="KW-0808">Transferase</keyword>
<comment type="function">
    <text evidence="6">Catalyzes the glycosylation of 4,4'-diaponeurosporenoate, i.e. the esterification of glucose at the C1'' position with the carboxyl group of 4,4'-diaponeurosporenic acid, to form glycosyl-4,4'-diaponeurosporenoate. This is a step in the biosynthesis of staphyloxanthin, an orange pigment present in most staphylococci strains.</text>
</comment>
<keyword evidence="3" id="KW-0328">Glycosyltransferase</keyword>
<evidence type="ECO:0000313" key="15">
    <source>
        <dbReference type="Proteomes" id="UP000292693"/>
    </source>
</evidence>
<dbReference type="InterPro" id="IPR029044">
    <property type="entry name" value="Nucleotide-diphossugar_trans"/>
</dbReference>
<feature type="domain" description="Glycosyltransferase 2-like" evidence="10">
    <location>
        <begin position="10"/>
        <end position="178"/>
    </location>
</feature>
<evidence type="ECO:0000256" key="5">
    <source>
        <dbReference type="ARBA" id="ARBA00023136"/>
    </source>
</evidence>
<organism evidence="11 16">
    <name type="scientific">Streptomyces albidoflavus</name>
    <dbReference type="NCBI Taxonomy" id="1886"/>
    <lineage>
        <taxon>Bacteria</taxon>
        <taxon>Bacillati</taxon>
        <taxon>Actinomycetota</taxon>
        <taxon>Actinomycetes</taxon>
        <taxon>Kitasatosporales</taxon>
        <taxon>Streptomycetaceae</taxon>
        <taxon>Streptomyces</taxon>
        <taxon>Streptomyces albidoflavus group</taxon>
    </lineage>
</organism>
<evidence type="ECO:0000256" key="3">
    <source>
        <dbReference type="ARBA" id="ARBA00022676"/>
    </source>
</evidence>
<comment type="caution">
    <text evidence="11">The sequence shown here is derived from an EMBL/GenBank/DDBJ whole genome shotgun (WGS) entry which is preliminary data.</text>
</comment>
<dbReference type="EMBL" id="PKLL01000014">
    <property type="protein sequence ID" value="RZE23866.1"/>
    <property type="molecule type" value="Genomic_DNA"/>
</dbReference>
<evidence type="ECO:0000313" key="13">
    <source>
        <dbReference type="EMBL" id="RZE40881.1"/>
    </source>
</evidence>
<dbReference type="RefSeq" id="WP_031177893.1">
    <property type="nucleotide sequence ID" value="NZ_BNDZ01000005.1"/>
</dbReference>
<dbReference type="PANTHER" id="PTHR43646:SF2">
    <property type="entry name" value="GLYCOSYLTRANSFERASE 2-LIKE DOMAIN-CONTAINING PROTEIN"/>
    <property type="match status" value="1"/>
</dbReference>
<evidence type="ECO:0000256" key="8">
    <source>
        <dbReference type="ARBA" id="ARBA00038120"/>
    </source>
</evidence>
<accession>A0A0X3WN09</accession>
<evidence type="ECO:0000256" key="6">
    <source>
        <dbReference type="ARBA" id="ARBA00037281"/>
    </source>
</evidence>
<name>A0A126Y2Y0_9ACTN</name>
<proteinExistence type="inferred from homology"/>
<dbReference type="SUPFAM" id="SSF53448">
    <property type="entry name" value="Nucleotide-diphospho-sugar transferases"/>
    <property type="match status" value="1"/>
</dbReference>
<evidence type="ECO:0000259" key="10">
    <source>
        <dbReference type="Pfam" id="PF00535"/>
    </source>
</evidence>
<evidence type="ECO:0000313" key="14">
    <source>
        <dbReference type="Proteomes" id="UP000292095"/>
    </source>
</evidence>
<dbReference type="InterPro" id="IPR001173">
    <property type="entry name" value="Glyco_trans_2-like"/>
</dbReference>
<evidence type="ECO:0000256" key="4">
    <source>
        <dbReference type="ARBA" id="ARBA00022679"/>
    </source>
</evidence>
<dbReference type="PANTHER" id="PTHR43646">
    <property type="entry name" value="GLYCOSYLTRANSFERASE"/>
    <property type="match status" value="1"/>
</dbReference>
<accession>A0A126Y2Y0</accession>
<comment type="pathway">
    <text evidence="7">Carotenoid biosynthesis; staphyloxanthin biosynthesis; staphyloxanthin from farnesyl diphosphate: step 4/5.</text>
</comment>
<dbReference type="Proteomes" id="UP000292095">
    <property type="component" value="Unassembled WGS sequence"/>
</dbReference>
<dbReference type="Gene3D" id="3.90.550.10">
    <property type="entry name" value="Spore Coat Polysaccharide Biosynthesis Protein SpsA, Chain A"/>
    <property type="match status" value="1"/>
</dbReference>
<evidence type="ECO:0000256" key="9">
    <source>
        <dbReference type="ARBA" id="ARBA00040345"/>
    </source>
</evidence>
<comment type="similarity">
    <text evidence="8">Belongs to the glycosyltransferase 2 family. CrtQ subfamily.</text>
</comment>